<protein>
    <submittedName>
        <fullName evidence="1">Uncharacterized protein</fullName>
    </submittedName>
</protein>
<dbReference type="EMBL" id="OFSP01000039">
    <property type="protein sequence ID" value="SOY68424.1"/>
    <property type="molecule type" value="Genomic_DNA"/>
</dbReference>
<dbReference type="AlphaFoldDB" id="A0A375CEU6"/>
<dbReference type="Proteomes" id="UP000256297">
    <property type="component" value="Chromosome CBM2589_a"/>
</dbReference>
<reference evidence="1" key="1">
    <citation type="submission" date="2018-01" db="EMBL/GenBank/DDBJ databases">
        <authorList>
            <person name="Clerissi C."/>
        </authorList>
    </citation>
    <scope>NUCLEOTIDE SEQUENCE</scope>
    <source>
        <strain evidence="1">Cupriavidus taiwanensis STM 3521</strain>
    </source>
</reference>
<organism evidence="1">
    <name type="scientific">Cupriavidus taiwanensis</name>
    <dbReference type="NCBI Taxonomy" id="164546"/>
    <lineage>
        <taxon>Bacteria</taxon>
        <taxon>Pseudomonadati</taxon>
        <taxon>Pseudomonadota</taxon>
        <taxon>Betaproteobacteria</taxon>
        <taxon>Burkholderiales</taxon>
        <taxon>Burkholderiaceae</taxon>
        <taxon>Cupriavidus</taxon>
    </lineage>
</organism>
<comment type="caution">
    <text evidence="1">The sequence shown here is derived from an EMBL/GenBank/DDBJ whole genome shotgun (WGS) entry which is preliminary data.</text>
</comment>
<name>A0A375CEU6_9BURK</name>
<evidence type="ECO:0000313" key="1">
    <source>
        <dbReference type="EMBL" id="SOY68424.1"/>
    </source>
</evidence>
<proteinExistence type="predicted"/>
<sequence length="56" mass="5862">MNAAGFVLPAALECLVSNSHKACQRFSFCRGGGPGYLEGLCRAPSALCPRLSRCAC</sequence>
<gene>
    <name evidence="1" type="ORF">CBM2589_A90082</name>
</gene>
<accession>A0A375CEU6</accession>